<dbReference type="Pfam" id="PF12833">
    <property type="entry name" value="HTH_18"/>
    <property type="match status" value="1"/>
</dbReference>
<sequence length="326" mass="38191">MKDEIIKDMLDSYYFGEKVKLKKEDLKTTYELSLKTGHGTMTCYDIFEGISLIYNDFHAFDCEEFLCEKKVSNTLIEINHCNKGRFECELEPGMLNYLGEGDLVASFAYHQKQISSFTLGYYEGLELLIDIPKAEKSISNFLNEEIKFNYLYELIKENNGIAIFRSNKEIDHVISELYNVDERIKMSYFKLKCVELLLFLKITNLERNKSISKNGFSLKHVNTIKMIKDELTENLNKDLTLNELSKKYNISKTTIKTCFKAIYGKPLFKWRKEYRLQHAEELLKNTDFKIAEIANKVGYKNSSKFTAAFKDYSGFTPSEYRTLKKY</sequence>
<keyword evidence="1" id="KW-0805">Transcription regulation</keyword>
<dbReference type="InterPro" id="IPR020449">
    <property type="entry name" value="Tscrpt_reg_AraC-type_HTH"/>
</dbReference>
<organism evidence="5 6">
    <name type="scientific">Methanobrevibacter woesei</name>
    <dbReference type="NCBI Taxonomy" id="190976"/>
    <lineage>
        <taxon>Archaea</taxon>
        <taxon>Methanobacteriati</taxon>
        <taxon>Methanobacteriota</taxon>
        <taxon>Methanomada group</taxon>
        <taxon>Methanobacteria</taxon>
        <taxon>Methanobacteriales</taxon>
        <taxon>Methanobacteriaceae</taxon>
        <taxon>Methanobrevibacter</taxon>
    </lineage>
</organism>
<dbReference type="Proteomes" id="UP000245577">
    <property type="component" value="Unassembled WGS sequence"/>
</dbReference>
<dbReference type="EMBL" id="MZGU01000003">
    <property type="protein sequence ID" value="PWB86638.1"/>
    <property type="molecule type" value="Genomic_DNA"/>
</dbReference>
<comment type="caution">
    <text evidence="5">The sequence shown here is derived from an EMBL/GenBank/DDBJ whole genome shotgun (WGS) entry which is preliminary data.</text>
</comment>
<proteinExistence type="predicted"/>
<protein>
    <submittedName>
        <fullName evidence="5">Exoenzyme S synthesis regulatory protein ExsA</fullName>
    </submittedName>
</protein>
<dbReference type="PANTHER" id="PTHR47893">
    <property type="entry name" value="REGULATORY PROTEIN PCHR"/>
    <property type="match status" value="1"/>
</dbReference>
<dbReference type="SMART" id="SM00342">
    <property type="entry name" value="HTH_ARAC"/>
    <property type="match status" value="1"/>
</dbReference>
<keyword evidence="3" id="KW-0804">Transcription</keyword>
<evidence type="ECO:0000256" key="1">
    <source>
        <dbReference type="ARBA" id="ARBA00023015"/>
    </source>
</evidence>
<accession>A0A2U1S8M3</accession>
<evidence type="ECO:0000313" key="6">
    <source>
        <dbReference type="Proteomes" id="UP000245577"/>
    </source>
</evidence>
<reference evidence="5 6" key="1">
    <citation type="submission" date="2017-03" db="EMBL/GenBank/DDBJ databases">
        <title>Genome sequence of Methanobrevibacter wosei.</title>
        <authorList>
            <person name="Poehlein A."/>
            <person name="Seedorf H."/>
            <person name="Daniel R."/>
        </authorList>
    </citation>
    <scope>NUCLEOTIDE SEQUENCE [LARGE SCALE GENOMIC DNA]</scope>
    <source>
        <strain evidence="5 6">DSM 11979</strain>
    </source>
</reference>
<dbReference type="GO" id="GO:0043565">
    <property type="term" value="F:sequence-specific DNA binding"/>
    <property type="evidence" value="ECO:0007669"/>
    <property type="project" value="InterPro"/>
</dbReference>
<dbReference type="RefSeq" id="WP_116669173.1">
    <property type="nucleotide sequence ID" value="NZ_CBCSUN010000004.1"/>
</dbReference>
<evidence type="ECO:0000313" key="5">
    <source>
        <dbReference type="EMBL" id="PWB86638.1"/>
    </source>
</evidence>
<evidence type="ECO:0000256" key="2">
    <source>
        <dbReference type="ARBA" id="ARBA00023125"/>
    </source>
</evidence>
<dbReference type="GO" id="GO:0003700">
    <property type="term" value="F:DNA-binding transcription factor activity"/>
    <property type="evidence" value="ECO:0007669"/>
    <property type="project" value="InterPro"/>
</dbReference>
<dbReference type="InterPro" id="IPR053142">
    <property type="entry name" value="PchR_regulatory_protein"/>
</dbReference>
<dbReference type="OrthoDB" id="76248at2157"/>
<feature type="domain" description="HTH araC/xylS-type" evidence="4">
    <location>
        <begin position="225"/>
        <end position="323"/>
    </location>
</feature>
<name>A0A2U1S8M3_9EURY</name>
<dbReference type="InterPro" id="IPR018060">
    <property type="entry name" value="HTH_AraC"/>
</dbReference>
<dbReference type="Gene3D" id="1.10.10.60">
    <property type="entry name" value="Homeodomain-like"/>
    <property type="match status" value="1"/>
</dbReference>
<evidence type="ECO:0000259" key="4">
    <source>
        <dbReference type="PROSITE" id="PS01124"/>
    </source>
</evidence>
<dbReference type="PRINTS" id="PR00032">
    <property type="entry name" value="HTHARAC"/>
</dbReference>
<dbReference type="PANTHER" id="PTHR47893:SF1">
    <property type="entry name" value="REGULATORY PROTEIN PCHR"/>
    <property type="match status" value="1"/>
</dbReference>
<dbReference type="PROSITE" id="PS00041">
    <property type="entry name" value="HTH_ARAC_FAMILY_1"/>
    <property type="match status" value="1"/>
</dbReference>
<dbReference type="InterPro" id="IPR018062">
    <property type="entry name" value="HTH_AraC-typ_CS"/>
</dbReference>
<dbReference type="SUPFAM" id="SSF46689">
    <property type="entry name" value="Homeodomain-like"/>
    <property type="match status" value="1"/>
</dbReference>
<gene>
    <name evidence="5" type="primary">exsA</name>
    <name evidence="5" type="ORF">MBBWO_03510</name>
</gene>
<dbReference type="PROSITE" id="PS01124">
    <property type="entry name" value="HTH_ARAC_FAMILY_2"/>
    <property type="match status" value="1"/>
</dbReference>
<keyword evidence="2" id="KW-0238">DNA-binding</keyword>
<dbReference type="AlphaFoldDB" id="A0A2U1S8M3"/>
<dbReference type="InterPro" id="IPR009057">
    <property type="entry name" value="Homeodomain-like_sf"/>
</dbReference>
<keyword evidence="6" id="KW-1185">Reference proteome</keyword>
<evidence type="ECO:0000256" key="3">
    <source>
        <dbReference type="ARBA" id="ARBA00023163"/>
    </source>
</evidence>